<accession>A0A6A5ZDR6</accession>
<feature type="transmembrane region" description="Helical" evidence="1">
    <location>
        <begin position="33"/>
        <end position="54"/>
    </location>
</feature>
<sequence>MFSTGLFDWGYGPPTPGSDDSDGGGGGLISRYLWVYFMLTGVLTFVVLVAWVLFSWVQNRKMMRQFGIDLEQGVGLEGEGLERKDSDTTIMSGKRRMVSRGSWASREFERWKEEARGSLRWWRGGKREEGERLEKVEEGKCA</sequence>
<keyword evidence="1" id="KW-0472">Membrane</keyword>
<protein>
    <submittedName>
        <fullName evidence="2">Uncharacterized protein</fullName>
    </submittedName>
</protein>
<evidence type="ECO:0000313" key="2">
    <source>
        <dbReference type="EMBL" id="KAF2117602.1"/>
    </source>
</evidence>
<organism evidence="2 3">
    <name type="scientific">Lophiotrema nucula</name>
    <dbReference type="NCBI Taxonomy" id="690887"/>
    <lineage>
        <taxon>Eukaryota</taxon>
        <taxon>Fungi</taxon>
        <taxon>Dikarya</taxon>
        <taxon>Ascomycota</taxon>
        <taxon>Pezizomycotina</taxon>
        <taxon>Dothideomycetes</taxon>
        <taxon>Pleosporomycetidae</taxon>
        <taxon>Pleosporales</taxon>
        <taxon>Lophiotremataceae</taxon>
        <taxon>Lophiotrema</taxon>
    </lineage>
</organism>
<proteinExistence type="predicted"/>
<keyword evidence="3" id="KW-1185">Reference proteome</keyword>
<keyword evidence="1" id="KW-0812">Transmembrane</keyword>
<reference evidence="2" key="1">
    <citation type="journal article" date="2020" name="Stud. Mycol.">
        <title>101 Dothideomycetes genomes: a test case for predicting lifestyles and emergence of pathogens.</title>
        <authorList>
            <person name="Haridas S."/>
            <person name="Albert R."/>
            <person name="Binder M."/>
            <person name="Bloem J."/>
            <person name="Labutti K."/>
            <person name="Salamov A."/>
            <person name="Andreopoulos B."/>
            <person name="Baker S."/>
            <person name="Barry K."/>
            <person name="Bills G."/>
            <person name="Bluhm B."/>
            <person name="Cannon C."/>
            <person name="Castanera R."/>
            <person name="Culley D."/>
            <person name="Daum C."/>
            <person name="Ezra D."/>
            <person name="Gonzalez J."/>
            <person name="Henrissat B."/>
            <person name="Kuo A."/>
            <person name="Liang C."/>
            <person name="Lipzen A."/>
            <person name="Lutzoni F."/>
            <person name="Magnuson J."/>
            <person name="Mondo S."/>
            <person name="Nolan M."/>
            <person name="Ohm R."/>
            <person name="Pangilinan J."/>
            <person name="Park H.-J."/>
            <person name="Ramirez L."/>
            <person name="Alfaro M."/>
            <person name="Sun H."/>
            <person name="Tritt A."/>
            <person name="Yoshinaga Y."/>
            <person name="Zwiers L.-H."/>
            <person name="Turgeon B."/>
            <person name="Goodwin S."/>
            <person name="Spatafora J."/>
            <person name="Crous P."/>
            <person name="Grigoriev I."/>
        </authorList>
    </citation>
    <scope>NUCLEOTIDE SEQUENCE</scope>
    <source>
        <strain evidence="2">CBS 627.86</strain>
    </source>
</reference>
<evidence type="ECO:0000256" key="1">
    <source>
        <dbReference type="SAM" id="Phobius"/>
    </source>
</evidence>
<name>A0A6A5ZDR6_9PLEO</name>
<evidence type="ECO:0000313" key="3">
    <source>
        <dbReference type="Proteomes" id="UP000799770"/>
    </source>
</evidence>
<gene>
    <name evidence="2" type="ORF">BDV96DRAFT_643965</name>
</gene>
<dbReference type="EMBL" id="ML977318">
    <property type="protein sequence ID" value="KAF2117602.1"/>
    <property type="molecule type" value="Genomic_DNA"/>
</dbReference>
<dbReference type="OrthoDB" id="3796201at2759"/>
<keyword evidence="1" id="KW-1133">Transmembrane helix</keyword>
<dbReference type="AlphaFoldDB" id="A0A6A5ZDR6"/>
<dbReference type="Proteomes" id="UP000799770">
    <property type="component" value="Unassembled WGS sequence"/>
</dbReference>